<evidence type="ECO:0000256" key="3">
    <source>
        <dbReference type="ARBA" id="ARBA00022729"/>
    </source>
</evidence>
<comment type="caution">
    <text evidence="4">The sequence shown here is derived from an EMBL/GenBank/DDBJ whole genome shotgun (WGS) entry which is preliminary data.</text>
</comment>
<dbReference type="EMBL" id="JAENHP010000021">
    <property type="protein sequence ID" value="MBM2621817.1"/>
    <property type="molecule type" value="Genomic_DNA"/>
</dbReference>
<dbReference type="InterPro" id="IPR006059">
    <property type="entry name" value="SBP"/>
</dbReference>
<proteinExistence type="inferred from homology"/>
<evidence type="ECO:0000256" key="1">
    <source>
        <dbReference type="ARBA" id="ARBA00008520"/>
    </source>
</evidence>
<protein>
    <submittedName>
        <fullName evidence="4">Extracellular solute-binding protein</fullName>
    </submittedName>
</protein>
<dbReference type="Pfam" id="PF13416">
    <property type="entry name" value="SBP_bac_8"/>
    <property type="match status" value="1"/>
</dbReference>
<gene>
    <name evidence="4" type="ORF">JIG36_40565</name>
</gene>
<dbReference type="Proteomes" id="UP000632138">
    <property type="component" value="Unassembled WGS sequence"/>
</dbReference>
<keyword evidence="2" id="KW-0813">Transport</keyword>
<dbReference type="InterPro" id="IPR050490">
    <property type="entry name" value="Bact_solute-bd_prot1"/>
</dbReference>
<keyword evidence="5" id="KW-1185">Reference proteome</keyword>
<name>A0ABS2APN7_9ACTN</name>
<reference evidence="4 5" key="1">
    <citation type="submission" date="2021-01" db="EMBL/GenBank/DDBJ databases">
        <title>Actinoplanes sp. nov. LDG1-06 isolated from lichen.</title>
        <authorList>
            <person name="Saeng-In P."/>
            <person name="Phongsopitanun W."/>
            <person name="Kanchanasin P."/>
            <person name="Yuki M."/>
            <person name="Kudo T."/>
            <person name="Ohkuma M."/>
            <person name="Tanasupawat S."/>
        </authorList>
    </citation>
    <scope>NUCLEOTIDE SEQUENCE [LARGE SCALE GENOMIC DNA]</scope>
    <source>
        <strain evidence="4 5">LDG1-06</strain>
    </source>
</reference>
<evidence type="ECO:0000256" key="2">
    <source>
        <dbReference type="ARBA" id="ARBA00022448"/>
    </source>
</evidence>
<dbReference type="SUPFAM" id="SSF53850">
    <property type="entry name" value="Periplasmic binding protein-like II"/>
    <property type="match status" value="1"/>
</dbReference>
<accession>A0ABS2APN7</accession>
<dbReference type="PANTHER" id="PTHR43649:SF34">
    <property type="entry name" value="ABC TRANSPORTER PERIPLASMIC-BINDING PROTEIN YCJN-RELATED"/>
    <property type="match status" value="1"/>
</dbReference>
<evidence type="ECO:0000313" key="4">
    <source>
        <dbReference type="EMBL" id="MBM2621817.1"/>
    </source>
</evidence>
<organism evidence="4 5">
    <name type="scientific">Paractinoplanes ovalisporus</name>
    <dbReference type="NCBI Taxonomy" id="2810368"/>
    <lineage>
        <taxon>Bacteria</taxon>
        <taxon>Bacillati</taxon>
        <taxon>Actinomycetota</taxon>
        <taxon>Actinomycetes</taxon>
        <taxon>Micromonosporales</taxon>
        <taxon>Micromonosporaceae</taxon>
        <taxon>Paractinoplanes</taxon>
    </lineage>
</organism>
<dbReference type="RefSeq" id="WP_203381824.1">
    <property type="nucleotide sequence ID" value="NZ_JAENHP010000021.1"/>
</dbReference>
<dbReference type="Gene3D" id="3.40.190.10">
    <property type="entry name" value="Periplasmic binding protein-like II"/>
    <property type="match status" value="2"/>
</dbReference>
<evidence type="ECO:0000313" key="5">
    <source>
        <dbReference type="Proteomes" id="UP000632138"/>
    </source>
</evidence>
<sequence length="372" mass="40764">MKVFGRAFEGFERALTDQLARVDVSADHQLLEIEDLQREVVEGTLATDGRADVLMLITDWLPSLIADGKLLPIDQDQQAWAPALRQLQTGADGRSYGVAYHDGPMLFLYRTDLYGSETEQKGFADRFGYPLAPPVDWAQYRDQAVWFDRPGEQRGTILAGYPDEHNNVYDFLTHLWSRGGDLFEDEGLGSAAAGEAVDFLHRLWHVDRVVDPAAAGWDSVTSGERFAAGEAAMMVNWAGFASMCEPGTVGCAPVPGAVTMNAYWVLTVPAGARDPQRSAELIRQLTTHEMDVTTAVSGGSATRRDSWADPRVRALAPYYEVLESAHQGSRSVPVDPRWPQIAGVLNEMMQAVVEEGAGRGALEKARLALEAL</sequence>
<dbReference type="PANTHER" id="PTHR43649">
    <property type="entry name" value="ARABINOSE-BINDING PROTEIN-RELATED"/>
    <property type="match status" value="1"/>
</dbReference>
<keyword evidence="3" id="KW-0732">Signal</keyword>
<comment type="similarity">
    <text evidence="1">Belongs to the bacterial solute-binding protein 1 family.</text>
</comment>